<dbReference type="OrthoDB" id="5650168at2"/>
<keyword evidence="2" id="KW-1185">Reference proteome</keyword>
<dbReference type="RefSeq" id="WP_155302418.1">
    <property type="nucleotide sequence ID" value="NZ_AP021875.1"/>
</dbReference>
<gene>
    <name evidence="1" type="ORF">DSCW_07160</name>
</gene>
<organism evidence="1 2">
    <name type="scientific">Desulfosarcina widdelii</name>
    <dbReference type="NCBI Taxonomy" id="947919"/>
    <lineage>
        <taxon>Bacteria</taxon>
        <taxon>Pseudomonadati</taxon>
        <taxon>Thermodesulfobacteriota</taxon>
        <taxon>Desulfobacteria</taxon>
        <taxon>Desulfobacterales</taxon>
        <taxon>Desulfosarcinaceae</taxon>
        <taxon>Desulfosarcina</taxon>
    </lineage>
</organism>
<evidence type="ECO:0000313" key="1">
    <source>
        <dbReference type="EMBL" id="BBO73299.1"/>
    </source>
</evidence>
<evidence type="ECO:0000313" key="2">
    <source>
        <dbReference type="Proteomes" id="UP000427769"/>
    </source>
</evidence>
<accession>A0A5K7YZ85</accession>
<dbReference type="KEGG" id="dwd:DSCW_07160"/>
<proteinExistence type="predicted"/>
<reference evidence="1 2" key="1">
    <citation type="submission" date="2019-11" db="EMBL/GenBank/DDBJ databases">
        <title>Comparative genomics of hydrocarbon-degrading Desulfosarcina strains.</title>
        <authorList>
            <person name="Watanabe M."/>
            <person name="Kojima H."/>
            <person name="Fukui M."/>
        </authorList>
    </citation>
    <scope>NUCLEOTIDE SEQUENCE [LARGE SCALE GENOMIC DNA]</scope>
    <source>
        <strain evidence="1 2">PP31</strain>
    </source>
</reference>
<dbReference type="Proteomes" id="UP000427769">
    <property type="component" value="Chromosome"/>
</dbReference>
<dbReference type="AlphaFoldDB" id="A0A5K7YZ85"/>
<sequence>MPKYTVAHSRKINSNIPSLNEWERFSGGPGDRNNSLLKAIDKNVYEHFIYYRNFVARGENEVERLCCLIQLWMATDLYIKSYKGKYRTKTVGIKGPTSNPFAKGIDGGTNINLPTRNGDNSPTLRIDAVEALETIVARELMVLTGAPSKAALKATIKDAQLCQLSQHGLNVDKGPRIYLNKIERAEHRILFGNKVAKMRDPQNPAQWIDADTLFVKRGPCGSAVMEVLKSQPKEFITDKGPMDLRACLSRFTTGLSGHCGFVMTHGRKFFMETGQHKAQNKGTGEAGFFHSAYTAGEGVLCSGSIVFRNGKPLLLTNLSGHYQPPPRKLEHVIRLFETAEVPLNELNILTALPGDKYGFYDNTDLNEFRSTIKGRMADAARTGQFKYARTTGNAPPRPSKVNRPRV</sequence>
<protein>
    <submittedName>
        <fullName evidence="1">Uncharacterized protein</fullName>
    </submittedName>
</protein>
<dbReference type="EMBL" id="AP021875">
    <property type="protein sequence ID" value="BBO73299.1"/>
    <property type="molecule type" value="Genomic_DNA"/>
</dbReference>
<name>A0A5K7YZ85_9BACT</name>